<protein>
    <submittedName>
        <fullName evidence="1">Uncharacterized protein</fullName>
    </submittedName>
</protein>
<accession>A0A5C3MY12</accession>
<reference evidence="1 2" key="1">
    <citation type="journal article" date="2019" name="Nat. Ecol. Evol.">
        <title>Megaphylogeny resolves global patterns of mushroom evolution.</title>
        <authorList>
            <person name="Varga T."/>
            <person name="Krizsan K."/>
            <person name="Foldi C."/>
            <person name="Dima B."/>
            <person name="Sanchez-Garcia M."/>
            <person name="Sanchez-Ramirez S."/>
            <person name="Szollosi G.J."/>
            <person name="Szarkandi J.G."/>
            <person name="Papp V."/>
            <person name="Albert L."/>
            <person name="Andreopoulos W."/>
            <person name="Angelini C."/>
            <person name="Antonin V."/>
            <person name="Barry K.W."/>
            <person name="Bougher N.L."/>
            <person name="Buchanan P."/>
            <person name="Buyck B."/>
            <person name="Bense V."/>
            <person name="Catcheside P."/>
            <person name="Chovatia M."/>
            <person name="Cooper J."/>
            <person name="Damon W."/>
            <person name="Desjardin D."/>
            <person name="Finy P."/>
            <person name="Geml J."/>
            <person name="Haridas S."/>
            <person name="Hughes K."/>
            <person name="Justo A."/>
            <person name="Karasinski D."/>
            <person name="Kautmanova I."/>
            <person name="Kiss B."/>
            <person name="Kocsube S."/>
            <person name="Kotiranta H."/>
            <person name="LaButti K.M."/>
            <person name="Lechner B.E."/>
            <person name="Liimatainen K."/>
            <person name="Lipzen A."/>
            <person name="Lukacs Z."/>
            <person name="Mihaltcheva S."/>
            <person name="Morgado L.N."/>
            <person name="Niskanen T."/>
            <person name="Noordeloos M.E."/>
            <person name="Ohm R.A."/>
            <person name="Ortiz-Santana B."/>
            <person name="Ovrebo C."/>
            <person name="Racz N."/>
            <person name="Riley R."/>
            <person name="Savchenko A."/>
            <person name="Shiryaev A."/>
            <person name="Soop K."/>
            <person name="Spirin V."/>
            <person name="Szebenyi C."/>
            <person name="Tomsovsky M."/>
            <person name="Tulloss R.E."/>
            <person name="Uehling J."/>
            <person name="Grigoriev I.V."/>
            <person name="Vagvolgyi C."/>
            <person name="Papp T."/>
            <person name="Martin F.M."/>
            <person name="Miettinen O."/>
            <person name="Hibbett D.S."/>
            <person name="Nagy L.G."/>
        </authorList>
    </citation>
    <scope>NUCLEOTIDE SEQUENCE [LARGE SCALE GENOMIC DNA]</scope>
    <source>
        <strain evidence="1 2">OMC1185</strain>
    </source>
</reference>
<gene>
    <name evidence="1" type="ORF">OE88DRAFT_250209</name>
</gene>
<evidence type="ECO:0000313" key="2">
    <source>
        <dbReference type="Proteomes" id="UP000305948"/>
    </source>
</evidence>
<evidence type="ECO:0000313" key="1">
    <source>
        <dbReference type="EMBL" id="TFK50399.1"/>
    </source>
</evidence>
<keyword evidence="2" id="KW-1185">Reference proteome</keyword>
<dbReference type="AlphaFoldDB" id="A0A5C3MY12"/>
<organism evidence="1 2">
    <name type="scientific">Heliocybe sulcata</name>
    <dbReference type="NCBI Taxonomy" id="5364"/>
    <lineage>
        <taxon>Eukaryota</taxon>
        <taxon>Fungi</taxon>
        <taxon>Dikarya</taxon>
        <taxon>Basidiomycota</taxon>
        <taxon>Agaricomycotina</taxon>
        <taxon>Agaricomycetes</taxon>
        <taxon>Gloeophyllales</taxon>
        <taxon>Gloeophyllaceae</taxon>
        <taxon>Heliocybe</taxon>
    </lineage>
</organism>
<name>A0A5C3MY12_9AGAM</name>
<sequence length="145" mass="15764">MTYSILSFPSLVGGPIAGAILSRQRSNYTGLIVFTGVTGVVGMSGSSYRERDPTWTSDEIIPIIICTRYVLMTEHVATGIRPQAPVQGRTVAGASCVVRTSRSPLPEHRLLRTKHSCIFRHVLRSGESRNGHVINLPKFSGEATV</sequence>
<dbReference type="Proteomes" id="UP000305948">
    <property type="component" value="Unassembled WGS sequence"/>
</dbReference>
<dbReference type="EMBL" id="ML213513">
    <property type="protein sequence ID" value="TFK50399.1"/>
    <property type="molecule type" value="Genomic_DNA"/>
</dbReference>
<proteinExistence type="predicted"/>